<evidence type="ECO:0000313" key="1">
    <source>
        <dbReference type="EMBL" id="ESS60124.1"/>
    </source>
</evidence>
<reference evidence="1 2" key="1">
    <citation type="journal article" date="2014" name="Genome Announc.">
        <title>Draft Genome Sequence of Enterobacter cloacae Strain S611.</title>
        <authorList>
            <person name="Wang D."/>
            <person name="Han C.S."/>
            <person name="Dichosa A.E."/>
            <person name="Gleasner C.D."/>
            <person name="Johnson S.L."/>
            <person name="Daligault H.E."/>
            <person name="Davenport K.W."/>
            <person name="Li P.E."/>
            <person name="Pierson E.A."/>
            <person name="Pierson L.S.III."/>
        </authorList>
    </citation>
    <scope>NUCLEOTIDE SEQUENCE [LARGE SCALE GENOMIC DNA]</scope>
    <source>
        <strain evidence="1 2">S611</strain>
    </source>
</reference>
<dbReference type="EMBL" id="AXOM01000010">
    <property type="protein sequence ID" value="ESS60124.1"/>
    <property type="molecule type" value="Genomic_DNA"/>
</dbReference>
<name>A0ABP2ZZ73_ENTCL</name>
<dbReference type="Pfam" id="PF13988">
    <property type="entry name" value="DUF4225"/>
    <property type="match status" value="1"/>
</dbReference>
<evidence type="ECO:0000313" key="2">
    <source>
        <dbReference type="Proteomes" id="UP000017834"/>
    </source>
</evidence>
<gene>
    <name evidence="1" type="ORF">EDP2_2023</name>
</gene>
<dbReference type="Proteomes" id="UP000017834">
    <property type="component" value="Unassembled WGS sequence"/>
</dbReference>
<accession>A0ABP2ZZ73</accession>
<protein>
    <recommendedName>
        <fullName evidence="3">DUF4225 domain-containing protein</fullName>
    </recommendedName>
</protein>
<keyword evidence="2" id="KW-1185">Reference proteome</keyword>
<evidence type="ECO:0008006" key="3">
    <source>
        <dbReference type="Google" id="ProtNLM"/>
    </source>
</evidence>
<comment type="caution">
    <text evidence="1">The sequence shown here is derived from an EMBL/GenBank/DDBJ whole genome shotgun (WGS) entry which is preliminary data.</text>
</comment>
<dbReference type="InterPro" id="IPR025320">
    <property type="entry name" value="DUF4225"/>
</dbReference>
<proteinExistence type="predicted"/>
<sequence>MQVHNKKDKDDFDRRTAALRSLAHNLATKYIQYFSSDFLSQVEAFIRGLEKEIGMHCLSYKGGAELISKEIEHLSQQDVQLTFNQARIYLIIEKEKENQKLNLVLKNVGFVAGGAQVVGGFGICAASLGVACAAYGTPMMLQGSNNVYENGYYLLFREDRSGTVRDAYRYAASQLGYGNTQADIVYGAVDLAMSGYGATRSVLLPREKSWSLFRNISSDYIRGWQESTKTALLLDGISSTSTTWSMYQLQGGK</sequence>
<organism evidence="1 2">
    <name type="scientific">Enterobacter cloacae S611</name>
    <dbReference type="NCBI Taxonomy" id="1399146"/>
    <lineage>
        <taxon>Bacteria</taxon>
        <taxon>Pseudomonadati</taxon>
        <taxon>Pseudomonadota</taxon>
        <taxon>Gammaproteobacteria</taxon>
        <taxon>Enterobacterales</taxon>
        <taxon>Enterobacteriaceae</taxon>
        <taxon>Enterobacter</taxon>
        <taxon>Enterobacter cloacae complex</taxon>
    </lineage>
</organism>